<sequence length="65" mass="7207">MDSVVDQKQVVDNKVEVSGDLMAFRNSIIENKGVIPEPFKKVYSPCSCKCQDDEDAVALEYRAPG</sequence>
<comment type="caution">
    <text evidence="1">The sequence shown here is derived from an EMBL/GenBank/DDBJ whole genome shotgun (WGS) entry which is preliminary data.</text>
</comment>
<proteinExistence type="predicted"/>
<name>A0A9P6R9E7_9FUNG</name>
<dbReference type="Proteomes" id="UP000738325">
    <property type="component" value="Unassembled WGS sequence"/>
</dbReference>
<evidence type="ECO:0000313" key="2">
    <source>
        <dbReference type="Proteomes" id="UP000738325"/>
    </source>
</evidence>
<gene>
    <name evidence="1" type="ORF">BGZ99_007454</name>
</gene>
<protein>
    <submittedName>
        <fullName evidence="1">Uncharacterized protein</fullName>
    </submittedName>
</protein>
<keyword evidence="2" id="KW-1185">Reference proteome</keyword>
<organism evidence="1 2">
    <name type="scientific">Dissophora globulifera</name>
    <dbReference type="NCBI Taxonomy" id="979702"/>
    <lineage>
        <taxon>Eukaryota</taxon>
        <taxon>Fungi</taxon>
        <taxon>Fungi incertae sedis</taxon>
        <taxon>Mucoromycota</taxon>
        <taxon>Mortierellomycotina</taxon>
        <taxon>Mortierellomycetes</taxon>
        <taxon>Mortierellales</taxon>
        <taxon>Mortierellaceae</taxon>
        <taxon>Dissophora</taxon>
    </lineage>
</organism>
<evidence type="ECO:0000313" key="1">
    <source>
        <dbReference type="EMBL" id="KAG0315431.1"/>
    </source>
</evidence>
<accession>A0A9P6R9E7</accession>
<dbReference type="EMBL" id="JAAAIP010000539">
    <property type="protein sequence ID" value="KAG0315431.1"/>
    <property type="molecule type" value="Genomic_DNA"/>
</dbReference>
<dbReference type="AlphaFoldDB" id="A0A9P6R9E7"/>
<reference evidence="1" key="1">
    <citation type="journal article" date="2020" name="Fungal Divers.">
        <title>Resolving the Mortierellaceae phylogeny through synthesis of multi-gene phylogenetics and phylogenomics.</title>
        <authorList>
            <person name="Vandepol N."/>
            <person name="Liber J."/>
            <person name="Desiro A."/>
            <person name="Na H."/>
            <person name="Kennedy M."/>
            <person name="Barry K."/>
            <person name="Grigoriev I.V."/>
            <person name="Miller A.N."/>
            <person name="O'Donnell K."/>
            <person name="Stajich J.E."/>
            <person name="Bonito G."/>
        </authorList>
    </citation>
    <scope>NUCLEOTIDE SEQUENCE</scope>
    <source>
        <strain evidence="1">REB-010B</strain>
    </source>
</reference>